<reference evidence="5 6" key="1">
    <citation type="submission" date="2018-06" db="EMBL/GenBank/DDBJ databases">
        <authorList>
            <consortium name="Pathogen Informatics"/>
            <person name="Doyle S."/>
        </authorList>
    </citation>
    <scope>NUCLEOTIDE SEQUENCE [LARGE SCALE GENOMIC DNA]</scope>
    <source>
        <strain evidence="3 6">NCTC10926</strain>
        <strain evidence="2 5">NCTC11296</strain>
    </source>
</reference>
<keyword evidence="1" id="KW-0732">Signal</keyword>
<dbReference type="AlphaFoldDB" id="A0A0F5F0T6"/>
<dbReference type="OrthoDB" id="5690925at2"/>
<proteinExistence type="predicted"/>
<accession>A0A0F5F0T6</accession>
<evidence type="ECO:0000313" key="2">
    <source>
        <dbReference type="EMBL" id="STO70403.1"/>
    </source>
</evidence>
<dbReference type="EMBL" id="UFSW01000001">
    <property type="protein sequence ID" value="SUU96991.1"/>
    <property type="molecule type" value="Genomic_DNA"/>
</dbReference>
<dbReference type="EMBL" id="UGHK01000001">
    <property type="protein sequence ID" value="STO70403.1"/>
    <property type="molecule type" value="Genomic_DNA"/>
</dbReference>
<feature type="signal peptide" evidence="1">
    <location>
        <begin position="1"/>
        <end position="18"/>
    </location>
</feature>
<dbReference type="EMBL" id="UFSW01000001">
    <property type="protein sequence ID" value="SUU97650.1"/>
    <property type="molecule type" value="Genomic_DNA"/>
</dbReference>
<gene>
    <name evidence="3" type="ORF">NCTC10926_00348</name>
    <name evidence="4" type="ORF">NCTC10926_01047</name>
    <name evidence="2" type="ORF">NCTC11296_00295</name>
</gene>
<dbReference type="eggNOG" id="ENOG5031KA3">
    <property type="taxonomic scope" value="Bacteria"/>
</dbReference>
<sequence length="111" mass="12756">MKKTTALLTLAFTPLVQAGNWGSEMKAEMTYSIYQKCNDDESKIGTLAKLMDISKATWCGCLLSQMQTEFDKMQLEQRLNQGEMTIKQFEQSMEQVGEKAADYCVERHWKN</sequence>
<evidence type="ECO:0000256" key="1">
    <source>
        <dbReference type="SAM" id="SignalP"/>
    </source>
</evidence>
<evidence type="ECO:0000313" key="3">
    <source>
        <dbReference type="EMBL" id="SUU96991.1"/>
    </source>
</evidence>
<dbReference type="STRING" id="728.VY92_07180"/>
<dbReference type="RefSeq" id="WP_017806396.1">
    <property type="nucleotide sequence ID" value="NZ_JBANLW010000060.1"/>
</dbReference>
<protein>
    <submittedName>
        <fullName evidence="3">Uncharacterized protein</fullName>
    </submittedName>
</protein>
<evidence type="ECO:0000313" key="4">
    <source>
        <dbReference type="EMBL" id="SUU97650.1"/>
    </source>
</evidence>
<feature type="chain" id="PRO_5035990378" evidence="1">
    <location>
        <begin position="19"/>
        <end position="111"/>
    </location>
</feature>
<evidence type="ECO:0000313" key="5">
    <source>
        <dbReference type="Proteomes" id="UP000254465"/>
    </source>
</evidence>
<dbReference type="Proteomes" id="UP000254465">
    <property type="component" value="Unassembled WGS sequence"/>
</dbReference>
<organism evidence="3 6">
    <name type="scientific">Avibacterium paragallinarum</name>
    <name type="common">Haemophilus gallinarum</name>
    <dbReference type="NCBI Taxonomy" id="728"/>
    <lineage>
        <taxon>Bacteria</taxon>
        <taxon>Pseudomonadati</taxon>
        <taxon>Pseudomonadota</taxon>
        <taxon>Gammaproteobacteria</taxon>
        <taxon>Pasteurellales</taxon>
        <taxon>Pasteurellaceae</taxon>
        <taxon>Avibacterium</taxon>
    </lineage>
</organism>
<dbReference type="Proteomes" id="UP000254620">
    <property type="component" value="Unassembled WGS sequence"/>
</dbReference>
<name>A0A0F5F0T6_AVIPA</name>
<evidence type="ECO:0000313" key="6">
    <source>
        <dbReference type="Proteomes" id="UP000254620"/>
    </source>
</evidence>